<feature type="region of interest" description="Disordered" evidence="1">
    <location>
        <begin position="306"/>
        <end position="385"/>
    </location>
</feature>
<keyword evidence="3" id="KW-1185">Reference proteome</keyword>
<dbReference type="Proteomes" id="UP000193920">
    <property type="component" value="Unassembled WGS sequence"/>
</dbReference>
<dbReference type="EMBL" id="MCOG01000078">
    <property type="protein sequence ID" value="ORY55379.1"/>
    <property type="molecule type" value="Genomic_DNA"/>
</dbReference>
<protein>
    <submittedName>
        <fullName evidence="2">Uncharacterized protein</fullName>
    </submittedName>
</protein>
<evidence type="ECO:0000313" key="3">
    <source>
        <dbReference type="Proteomes" id="UP000193920"/>
    </source>
</evidence>
<comment type="caution">
    <text evidence="2">The sequence shown here is derived from an EMBL/GenBank/DDBJ whole genome shotgun (WGS) entry which is preliminary data.</text>
</comment>
<feature type="compositionally biased region" description="Low complexity" evidence="1">
    <location>
        <begin position="319"/>
        <end position="329"/>
    </location>
</feature>
<dbReference type="OrthoDB" id="10691485at2759"/>
<proteinExistence type="predicted"/>
<feature type="compositionally biased region" description="Polar residues" evidence="1">
    <location>
        <begin position="339"/>
        <end position="357"/>
    </location>
</feature>
<feature type="region of interest" description="Disordered" evidence="1">
    <location>
        <begin position="492"/>
        <end position="514"/>
    </location>
</feature>
<reference evidence="2 3" key="1">
    <citation type="submission" date="2016-08" db="EMBL/GenBank/DDBJ databases">
        <title>A Parts List for Fungal Cellulosomes Revealed by Comparative Genomics.</title>
        <authorList>
            <consortium name="DOE Joint Genome Institute"/>
            <person name="Haitjema C.H."/>
            <person name="Gilmore S.P."/>
            <person name="Henske J.K."/>
            <person name="Solomon K.V."/>
            <person name="De Groot R."/>
            <person name="Kuo A."/>
            <person name="Mondo S.J."/>
            <person name="Salamov A.A."/>
            <person name="Labutti K."/>
            <person name="Zhao Z."/>
            <person name="Chiniquy J."/>
            <person name="Barry K."/>
            <person name="Brewer H.M."/>
            <person name="Purvine S.O."/>
            <person name="Wright A.T."/>
            <person name="Boxma B."/>
            <person name="Van Alen T."/>
            <person name="Hackstein J.H."/>
            <person name="Baker S.E."/>
            <person name="Grigoriev I.V."/>
            <person name="O'Malley M.A."/>
        </authorList>
    </citation>
    <scope>NUCLEOTIDE SEQUENCE [LARGE SCALE GENOMIC DNA]</scope>
    <source>
        <strain evidence="2 3">G1</strain>
    </source>
</reference>
<name>A0A1Y2D7Z1_9FUNG</name>
<sequence>MEVQKSNNPYNNELKNIYTNYEYNRSQYSNDDNNETSNDNYGLIVSSDPISYEYSEEYNHNYPTEHLNENKNLVHSNSLKSLSHHNSNNNIVSYNMNVVNLLKETALFSDSNQTDIKKSNSIPGLNTKKYKNIDSKKLEETNRRRNSLKNSSGKNLQYIGTQRTLSIKNINNKTFNKENYKTFKSSNKNIVDESIHSSRNFVNRNYSSSEYRRKMIYGSGVGGINKTSPKNESDDNLNWLYNNSLTSRSLSLTKIKNQNNNFSLKQGLNSIYSSYDSSMNYKYNDQSHYSINANLNKSFNNVYNRQTTDNKKLKKKLKSNNNSNSNNDINKNDNRSKSANSINKMNKNLNDMNSSLHMSDLTLNDNSNNNNITTNKSNSKNDLDDINTKTKNQLINESFFISSQKELPSINNDKINEKKEEDISLPPIKGLILQQKVVKPVYKAKNLKVGSINHKNARAKVDDKNNFSKSRKNEAKIKENIKEVQVMSSINPEKSTTKKEEIEHKENNDIQNKKSSVSIEDEIVIETEEQKEEMKIVNAYINKLDDIKVDEEYHLQTETHHEIKRDRNFLNGNNNNNYNNNCNH</sequence>
<organism evidence="2 3">
    <name type="scientific">Neocallimastix californiae</name>
    <dbReference type="NCBI Taxonomy" id="1754190"/>
    <lineage>
        <taxon>Eukaryota</taxon>
        <taxon>Fungi</taxon>
        <taxon>Fungi incertae sedis</taxon>
        <taxon>Chytridiomycota</taxon>
        <taxon>Chytridiomycota incertae sedis</taxon>
        <taxon>Neocallimastigomycetes</taxon>
        <taxon>Neocallimastigales</taxon>
        <taxon>Neocallimastigaceae</taxon>
        <taxon>Neocallimastix</taxon>
    </lineage>
</organism>
<dbReference type="AlphaFoldDB" id="A0A1Y2D7Z1"/>
<evidence type="ECO:0000313" key="2">
    <source>
        <dbReference type="EMBL" id="ORY55379.1"/>
    </source>
</evidence>
<evidence type="ECO:0000256" key="1">
    <source>
        <dbReference type="SAM" id="MobiDB-lite"/>
    </source>
</evidence>
<accession>A0A1Y2D7Z1</accession>
<feature type="compositionally biased region" description="Low complexity" evidence="1">
    <location>
        <begin position="359"/>
        <end position="378"/>
    </location>
</feature>
<gene>
    <name evidence="2" type="ORF">LY90DRAFT_507125</name>
</gene>
<feature type="compositionally biased region" description="Basic and acidic residues" evidence="1">
    <location>
        <begin position="495"/>
        <end position="512"/>
    </location>
</feature>